<sequence length="538" mass="61426">MPDCYSLESEATLFPSNLTICVSLISQSNENCQKFPAGVKVIAQLDQFDSLVVPYKPLSYVYNFNYKTTQQVCVQCLDQKCIDLNFQLSTKVKLRIESTSRYTEVVCGKVNRVQENRTSCFHQDRINSLQFESKVMMKQNQVCYWAAINNECPLMNTLDIINATIQIQYNDTTQKYIYKQTNAQSSFSIIPQVGTSGYYQFCFQDSKSLSIIARRIPLLATIQIHVKQRSVSLQMISQTKRIKIEEASDGFDSLTAFIQVLEIQAYGLVSIAEAAKYNQIIQQLAKPMYFSYIEVFSKTTNLSFKAYSGEYFTFANNSILYFARYKNPNLPVQIADILNKEDLSDLVIYINNFVRDQNDNVILSYRKKFTVIKVTCWSAVEAIWNSNTNLTVKITPNLNQKFCTSIIPQNVVAVVGFINNSINVAYPGFVLNVNDYVVNQTEFVLTTANESMKNQIETAEYNQFFLYAENGDIIENTEMNVWVKLKVRQNKYLMQVLLGCMGGTAVWAIVYYGVGVGVKQINGLKRVKPVKQIVYDED</sequence>
<evidence type="ECO:0008006" key="4">
    <source>
        <dbReference type="Google" id="ProtNLM"/>
    </source>
</evidence>
<keyword evidence="1" id="KW-0812">Transmembrane</keyword>
<proteinExistence type="predicted"/>
<name>A0ABP1GGP0_9EUKA</name>
<gene>
    <name evidence="2" type="ORF">HINF_LOCUS1221</name>
</gene>
<keyword evidence="1" id="KW-0472">Membrane</keyword>
<comment type="caution">
    <text evidence="2">The sequence shown here is derived from an EMBL/GenBank/DDBJ whole genome shotgun (WGS) entry which is preliminary data.</text>
</comment>
<evidence type="ECO:0000256" key="1">
    <source>
        <dbReference type="SAM" id="Phobius"/>
    </source>
</evidence>
<accession>A0ABP1GGP0</accession>
<reference evidence="2 3" key="1">
    <citation type="submission" date="2024-07" db="EMBL/GenBank/DDBJ databases">
        <authorList>
            <person name="Akdeniz Z."/>
        </authorList>
    </citation>
    <scope>NUCLEOTIDE SEQUENCE [LARGE SCALE GENOMIC DNA]</scope>
</reference>
<dbReference type="EMBL" id="CAXDID020000002">
    <property type="protein sequence ID" value="CAL5971281.1"/>
    <property type="molecule type" value="Genomic_DNA"/>
</dbReference>
<keyword evidence="3" id="KW-1185">Reference proteome</keyword>
<keyword evidence="1" id="KW-1133">Transmembrane helix</keyword>
<evidence type="ECO:0000313" key="3">
    <source>
        <dbReference type="Proteomes" id="UP001642409"/>
    </source>
</evidence>
<feature type="transmembrane region" description="Helical" evidence="1">
    <location>
        <begin position="492"/>
        <end position="518"/>
    </location>
</feature>
<protein>
    <recommendedName>
        <fullName evidence="4">Transmembrane protein</fullName>
    </recommendedName>
</protein>
<evidence type="ECO:0000313" key="2">
    <source>
        <dbReference type="EMBL" id="CAL5971281.1"/>
    </source>
</evidence>
<dbReference type="Proteomes" id="UP001642409">
    <property type="component" value="Unassembled WGS sequence"/>
</dbReference>
<organism evidence="2 3">
    <name type="scientific">Hexamita inflata</name>
    <dbReference type="NCBI Taxonomy" id="28002"/>
    <lineage>
        <taxon>Eukaryota</taxon>
        <taxon>Metamonada</taxon>
        <taxon>Diplomonadida</taxon>
        <taxon>Hexamitidae</taxon>
        <taxon>Hexamitinae</taxon>
        <taxon>Hexamita</taxon>
    </lineage>
</organism>